<reference evidence="1 2" key="1">
    <citation type="journal article" date="2016" name="Nat. Commun.">
        <title>Thousands of microbial genomes shed light on interconnected biogeochemical processes in an aquifer system.</title>
        <authorList>
            <person name="Anantharaman K."/>
            <person name="Brown C.T."/>
            <person name="Hug L.A."/>
            <person name="Sharon I."/>
            <person name="Castelle C.J."/>
            <person name="Probst A.J."/>
            <person name="Thomas B.C."/>
            <person name="Singh A."/>
            <person name="Wilkins M.J."/>
            <person name="Karaoz U."/>
            <person name="Brodie E.L."/>
            <person name="Williams K.H."/>
            <person name="Hubbard S.S."/>
            <person name="Banfield J.F."/>
        </authorList>
    </citation>
    <scope>NUCLEOTIDE SEQUENCE [LARGE SCALE GENOMIC DNA]</scope>
</reference>
<comment type="caution">
    <text evidence="1">The sequence shown here is derived from an EMBL/GenBank/DDBJ whole genome shotgun (WGS) entry which is preliminary data.</text>
</comment>
<sequence length="112" mass="13313">MYLNNIVPTTDQARAHQFAKNRHQQTRGLKKEQRLKHIDEELSYWKQRLLAAPIENRNQITDRLIKLRAEQTTIFIVDLHNQKSATEDMRTKELITHYYRDCAKLLRAVSAL</sequence>
<evidence type="ECO:0000313" key="1">
    <source>
        <dbReference type="EMBL" id="OGH78131.1"/>
    </source>
</evidence>
<dbReference type="Proteomes" id="UP000177040">
    <property type="component" value="Unassembled WGS sequence"/>
</dbReference>
<accession>A0A1F6N2M2</accession>
<name>A0A1F6N2M2_9BACT</name>
<dbReference type="AlphaFoldDB" id="A0A1F6N2M2"/>
<dbReference type="EMBL" id="MFQH01000017">
    <property type="protein sequence ID" value="OGH78131.1"/>
    <property type="molecule type" value="Genomic_DNA"/>
</dbReference>
<protein>
    <submittedName>
        <fullName evidence="1">Uncharacterized protein</fullName>
    </submittedName>
</protein>
<organism evidence="1 2">
    <name type="scientific">Candidatus Magasanikbacteria bacterium RIFCSPLOWO2_01_FULL_40_15</name>
    <dbReference type="NCBI Taxonomy" id="1798686"/>
    <lineage>
        <taxon>Bacteria</taxon>
        <taxon>Candidatus Magasanikiibacteriota</taxon>
    </lineage>
</organism>
<gene>
    <name evidence="1" type="ORF">A2983_03595</name>
</gene>
<evidence type="ECO:0000313" key="2">
    <source>
        <dbReference type="Proteomes" id="UP000177040"/>
    </source>
</evidence>
<proteinExistence type="predicted"/>